<keyword evidence="2" id="KW-1185">Reference proteome</keyword>
<accession>A0A143PG69</accession>
<evidence type="ECO:0000313" key="2">
    <source>
        <dbReference type="Proteomes" id="UP000076079"/>
    </source>
</evidence>
<dbReference type="GO" id="GO:0016787">
    <property type="term" value="F:hydrolase activity"/>
    <property type="evidence" value="ECO:0007669"/>
    <property type="project" value="UniProtKB-KW"/>
</dbReference>
<organism evidence="1 2">
    <name type="scientific">Luteitalea pratensis</name>
    <dbReference type="NCBI Taxonomy" id="1855912"/>
    <lineage>
        <taxon>Bacteria</taxon>
        <taxon>Pseudomonadati</taxon>
        <taxon>Acidobacteriota</taxon>
        <taxon>Vicinamibacteria</taxon>
        <taxon>Vicinamibacterales</taxon>
        <taxon>Vicinamibacteraceae</taxon>
        <taxon>Luteitalea</taxon>
    </lineage>
</organism>
<dbReference type="OrthoDB" id="9775130at2"/>
<dbReference type="InterPro" id="IPR029058">
    <property type="entry name" value="AB_hydrolase_fold"/>
</dbReference>
<gene>
    <name evidence="1" type="ORF">LuPra_00427</name>
</gene>
<dbReference type="KEGG" id="abac:LuPra_00427"/>
<dbReference type="EMBL" id="CP015136">
    <property type="protein sequence ID" value="AMY07260.1"/>
    <property type="molecule type" value="Genomic_DNA"/>
</dbReference>
<name>A0A143PG69_LUTPR</name>
<sequence>MERQYHQWFSPRLGFDMGLVSYGHYGTPLLAFPTSGGDEWEMEGQGMIRTLSPYIEQGRIKVFGVRSVSDASFYNRGAHPFHRSWMQKQYDEYIRWEVVPFIHDHCKGIPPIAVMGASLGAYHAANSAFKHPDTFKWCFAMSGVYDMRRFMDGMYDDNFYFNNPMDYLGATTDPWFYQQIATSQVHLATGSGAWEKPEETYRFAALLRHRNIPHHLDDWGPQGGHDWPYWHHMMWEYIGRTF</sequence>
<dbReference type="Proteomes" id="UP000076079">
    <property type="component" value="Chromosome"/>
</dbReference>
<dbReference type="InterPro" id="IPR000801">
    <property type="entry name" value="Esterase-like"/>
</dbReference>
<dbReference type="AlphaFoldDB" id="A0A143PG69"/>
<evidence type="ECO:0000313" key="1">
    <source>
        <dbReference type="EMBL" id="AMY07260.1"/>
    </source>
</evidence>
<dbReference type="Gene3D" id="3.40.50.1820">
    <property type="entry name" value="alpha/beta hydrolase"/>
    <property type="match status" value="1"/>
</dbReference>
<dbReference type="Pfam" id="PF00756">
    <property type="entry name" value="Esterase"/>
    <property type="match status" value="1"/>
</dbReference>
<proteinExistence type="predicted"/>
<protein>
    <submittedName>
        <fullName evidence="1">Putative hydrolase of the alpha/beta superfamily protein</fullName>
    </submittedName>
</protein>
<dbReference type="SUPFAM" id="SSF53474">
    <property type="entry name" value="alpha/beta-Hydrolases"/>
    <property type="match status" value="1"/>
</dbReference>
<reference evidence="2" key="2">
    <citation type="submission" date="2016-04" db="EMBL/GenBank/DDBJ databases">
        <title>First Complete Genome Sequence of a Subdivision 6 Acidobacterium.</title>
        <authorList>
            <person name="Huang S."/>
            <person name="Vieira S."/>
            <person name="Bunk B."/>
            <person name="Riedel T."/>
            <person name="Sproeer C."/>
            <person name="Overmann J."/>
        </authorList>
    </citation>
    <scope>NUCLEOTIDE SEQUENCE [LARGE SCALE GENOMIC DNA]</scope>
    <source>
        <strain evidence="2">DSM 100886 HEG_-6_39</strain>
    </source>
</reference>
<dbReference type="STRING" id="1855912.LuPra_00427"/>
<keyword evidence="1" id="KW-0378">Hydrolase</keyword>
<reference evidence="1 2" key="1">
    <citation type="journal article" date="2016" name="Genome Announc.">
        <title>First Complete Genome Sequence of a Subdivision 6 Acidobacterium Strain.</title>
        <authorList>
            <person name="Huang S."/>
            <person name="Vieira S."/>
            <person name="Bunk B."/>
            <person name="Riedel T."/>
            <person name="Sproer C."/>
            <person name="Overmann J."/>
        </authorList>
    </citation>
    <scope>NUCLEOTIDE SEQUENCE [LARGE SCALE GENOMIC DNA]</scope>
    <source>
        <strain evidence="2">DSM 100886 HEG_-6_39</strain>
    </source>
</reference>
<dbReference type="RefSeq" id="WP_110169233.1">
    <property type="nucleotide sequence ID" value="NZ_CP015136.1"/>
</dbReference>